<evidence type="ECO:0000313" key="1">
    <source>
        <dbReference type="EMBL" id="QJY51253.1"/>
    </source>
</evidence>
<keyword evidence="2" id="KW-1185">Reference proteome</keyword>
<gene>
    <name evidence="1" type="ORF">HOP40_35320</name>
</gene>
<protein>
    <submittedName>
        <fullName evidence="1">Phage gp6-like head-tail connector protein</fullName>
    </submittedName>
</protein>
<geneLocation type="plasmid" evidence="1 2">
    <name>unnamed3</name>
</geneLocation>
<evidence type="ECO:0000313" key="2">
    <source>
        <dbReference type="Proteomes" id="UP000505377"/>
    </source>
</evidence>
<accession>A0A6M6JVI9</accession>
<dbReference type="EMBL" id="CP053567">
    <property type="protein sequence ID" value="QJY51253.1"/>
    <property type="molecule type" value="Genomic_DNA"/>
</dbReference>
<proteinExistence type="predicted"/>
<dbReference type="KEGG" id="pbro:HOP40_35320"/>
<reference evidence="1 2" key="1">
    <citation type="submission" date="2020-05" db="EMBL/GenBank/DDBJ databases">
        <authorList>
            <person name="Mo P."/>
        </authorList>
    </citation>
    <scope>NUCLEOTIDE SEQUENCE [LARGE SCALE GENOMIC DNA]</scope>
    <source>
        <strain evidence="1 2">Gen01</strain>
        <plasmid evidence="1 2">unnamed3</plasmid>
    </source>
</reference>
<name>A0A6M6JVI9_9PSEU</name>
<dbReference type="AlphaFoldDB" id="A0A6M6JVI9"/>
<keyword evidence="1" id="KW-0614">Plasmid</keyword>
<dbReference type="Proteomes" id="UP000505377">
    <property type="component" value="Plasmid unnamed3"/>
</dbReference>
<dbReference type="RefSeq" id="WP_172170195.1">
    <property type="nucleotide sequence ID" value="NZ_CP053567.1"/>
</dbReference>
<organism evidence="1 2">
    <name type="scientific">Pseudonocardia broussonetiae</name>
    <dbReference type="NCBI Taxonomy" id="2736640"/>
    <lineage>
        <taxon>Bacteria</taxon>
        <taxon>Bacillati</taxon>
        <taxon>Actinomycetota</taxon>
        <taxon>Actinomycetes</taxon>
        <taxon>Pseudonocardiales</taxon>
        <taxon>Pseudonocardiaceae</taxon>
        <taxon>Pseudonocardia</taxon>
    </lineage>
</organism>
<sequence>MAWAPDYCTTIELRSFVRIPDADAQDDVQMGLAIAAASRAIDAVTHRQFGVVAAPEARYYTARYDAHRSRWYVEIDDLMTLVGLAVAFDAAGDETYSETVTLHALRPVNAPQKARPYTELVVRPASSVAVNGADAGVKVTALWGWTAVPDAVKQATLLQASRLLQRRDSPYGIAGSPDAGSEMRLLAKVDPDVEVALADYRLRRGRVIFA</sequence>